<gene>
    <name evidence="2" type="primary">elbB</name>
    <name evidence="2" type="ORF">VAZ01S_071_00020</name>
</gene>
<dbReference type="OrthoDB" id="5605062at2"/>
<name>U3CGD7_9VIBR</name>
<comment type="similarity">
    <text evidence="1">Belongs to the peptidase C56 family.</text>
</comment>
<reference evidence="2 3" key="1">
    <citation type="submission" date="2013-09" db="EMBL/GenBank/DDBJ databases">
        <title>Whole genome shotgun sequence of Vibrio azureus NBRC 104587.</title>
        <authorList>
            <person name="Isaki S."/>
            <person name="Hosoyama A."/>
            <person name="Numata M."/>
            <person name="Hashimoto M."/>
            <person name="Hosoyama Y."/>
            <person name="Tsuchikane K."/>
            <person name="Noguchi M."/>
            <person name="Hirakata S."/>
            <person name="Ichikawa N."/>
            <person name="Ohji S."/>
            <person name="Yamazoe A."/>
            <person name="Fujita N."/>
        </authorList>
    </citation>
    <scope>NUCLEOTIDE SEQUENCE [LARGE SCALE GENOMIC DNA]</scope>
    <source>
        <strain evidence="2 3">NBRC 104587</strain>
    </source>
</reference>
<organism evidence="2 3">
    <name type="scientific">Vibrio azureus NBRC 104587</name>
    <dbReference type="NCBI Taxonomy" id="1219077"/>
    <lineage>
        <taxon>Bacteria</taxon>
        <taxon>Pseudomonadati</taxon>
        <taxon>Pseudomonadota</taxon>
        <taxon>Gammaproteobacteria</taxon>
        <taxon>Vibrionales</taxon>
        <taxon>Vibrionaceae</taxon>
        <taxon>Vibrio</taxon>
    </lineage>
</organism>
<dbReference type="NCBIfam" id="NF008747">
    <property type="entry name" value="PRK11780.1"/>
    <property type="match status" value="1"/>
</dbReference>
<evidence type="ECO:0000256" key="1">
    <source>
        <dbReference type="PIRNR" id="PIRNR006320"/>
    </source>
</evidence>
<dbReference type="EMBL" id="BATL01000071">
    <property type="protein sequence ID" value="GAD77333.1"/>
    <property type="molecule type" value="Genomic_DNA"/>
</dbReference>
<dbReference type="AlphaFoldDB" id="U3CGD7"/>
<dbReference type="InterPro" id="IPR026041">
    <property type="entry name" value="ElbB"/>
</dbReference>
<dbReference type="PANTHER" id="PTHR10224:SF12">
    <property type="entry name" value="GLYOXALASE ELBB"/>
    <property type="match status" value="1"/>
</dbReference>
<sequence length="214" mass="23044">MNVAVILSGCGVFDGAEVNEAVLTLLALEEQGYDYTCFSLDKPQNHTVNHHSGEVEGTERNILEESARIVRGNIKSLNEIDVNDFSALLVPGGFGVAKNFSSIASDGKNFVIDPEIEKVLSSFAAAKKPVGYMCIAPVLLPKLYHGVHCTIGNDLDTANIINELDGQHVDCTVEDIVIDEEHKVVSTPAYMLASNMVEAKRGIDKLVSAVIAMV</sequence>
<comment type="function">
    <text evidence="1">Displays glyoxalase activity, catalyzing the conversion of glyoxal to glycolate.</text>
</comment>
<dbReference type="eggNOG" id="COG3155">
    <property type="taxonomic scope" value="Bacteria"/>
</dbReference>
<keyword evidence="1" id="KW-0456">Lyase</keyword>
<dbReference type="InterPro" id="IPR029062">
    <property type="entry name" value="Class_I_gatase-like"/>
</dbReference>
<accession>U3CGD7</accession>
<protein>
    <recommendedName>
        <fullName evidence="1">Glyoxalase</fullName>
    </recommendedName>
</protein>
<comment type="caution">
    <text evidence="2">The sequence shown here is derived from an EMBL/GenBank/DDBJ whole genome shotgun (WGS) entry which is preliminary data.</text>
</comment>
<dbReference type="Proteomes" id="UP000016567">
    <property type="component" value="Unassembled WGS sequence"/>
</dbReference>
<dbReference type="CDD" id="cd03133">
    <property type="entry name" value="GATase1_ES1"/>
    <property type="match status" value="1"/>
</dbReference>
<dbReference type="Gene3D" id="3.40.50.880">
    <property type="match status" value="1"/>
</dbReference>
<comment type="catalytic activity">
    <reaction evidence="1">
        <text>glyoxal + H2O = glycolate + H(+)</text>
        <dbReference type="Rhea" id="RHEA:51672"/>
        <dbReference type="ChEBI" id="CHEBI:15377"/>
        <dbReference type="ChEBI" id="CHEBI:15378"/>
        <dbReference type="ChEBI" id="CHEBI:29805"/>
        <dbReference type="ChEBI" id="CHEBI:34779"/>
    </reaction>
</comment>
<dbReference type="RefSeq" id="WP_021711072.1">
    <property type="nucleotide sequence ID" value="NZ_BAOB01000231.1"/>
</dbReference>
<evidence type="ECO:0000313" key="3">
    <source>
        <dbReference type="Proteomes" id="UP000016567"/>
    </source>
</evidence>
<dbReference type="PANTHER" id="PTHR10224">
    <property type="entry name" value="ES1 PROTEIN HOMOLOG, MITOCHONDRIAL"/>
    <property type="match status" value="1"/>
</dbReference>
<keyword evidence="3" id="KW-1185">Reference proteome</keyword>
<dbReference type="STRING" id="1219077.VAZ01S_071_00020"/>
<dbReference type="SUPFAM" id="SSF52317">
    <property type="entry name" value="Class I glutamine amidotransferase-like"/>
    <property type="match status" value="1"/>
</dbReference>
<dbReference type="GO" id="GO:0016829">
    <property type="term" value="F:lyase activity"/>
    <property type="evidence" value="ECO:0007669"/>
    <property type="project" value="UniProtKB-UniRule"/>
</dbReference>
<dbReference type="PIRSF" id="PIRSF006320">
    <property type="entry name" value="Elb2"/>
    <property type="match status" value="1"/>
</dbReference>
<evidence type="ECO:0000313" key="2">
    <source>
        <dbReference type="EMBL" id="GAD77333.1"/>
    </source>
</evidence>
<proteinExistence type="inferred from homology"/>